<name>X0YN75_9ZZZZ</name>
<reference evidence="1" key="1">
    <citation type="journal article" date="2014" name="Front. Microbiol.">
        <title>High frequency of phylogenetically diverse reductive dehalogenase-homologous genes in deep subseafloor sedimentary metagenomes.</title>
        <authorList>
            <person name="Kawai M."/>
            <person name="Futagami T."/>
            <person name="Toyoda A."/>
            <person name="Takaki Y."/>
            <person name="Nishi S."/>
            <person name="Hori S."/>
            <person name="Arai W."/>
            <person name="Tsubouchi T."/>
            <person name="Morono Y."/>
            <person name="Uchiyama I."/>
            <person name="Ito T."/>
            <person name="Fujiyama A."/>
            <person name="Inagaki F."/>
            <person name="Takami H."/>
        </authorList>
    </citation>
    <scope>NUCLEOTIDE SEQUENCE</scope>
    <source>
        <strain evidence="1">Expedition CK06-06</strain>
    </source>
</reference>
<dbReference type="EMBL" id="BARS01044621">
    <property type="protein sequence ID" value="GAG38161.1"/>
    <property type="molecule type" value="Genomic_DNA"/>
</dbReference>
<protein>
    <submittedName>
        <fullName evidence="1">Uncharacterized protein</fullName>
    </submittedName>
</protein>
<dbReference type="AlphaFoldDB" id="X0YN75"/>
<comment type="caution">
    <text evidence="1">The sequence shown here is derived from an EMBL/GenBank/DDBJ whole genome shotgun (WGS) entry which is preliminary data.</text>
</comment>
<sequence length="166" mass="19573">MDKEMLMRDLKTIENTLDVLSDDGQTYQNWFISFGTLLYLIRDRELGKEFNSDIDISVVGPHNFEQINRTLEENGFRRISKILNDQNETVLFADYKSPNGLSLDLFFWIETPGHLWHTYDYMREGKEVPSIYHFKSVPKEFMMGAPHKHSWFEEISALKIPQLYGT</sequence>
<gene>
    <name evidence="1" type="ORF">S01H1_67381</name>
</gene>
<feature type="non-terminal residue" evidence="1">
    <location>
        <position position="166"/>
    </location>
</feature>
<evidence type="ECO:0000313" key="1">
    <source>
        <dbReference type="EMBL" id="GAG38161.1"/>
    </source>
</evidence>
<proteinExistence type="predicted"/>
<accession>X0YN75</accession>
<organism evidence="1">
    <name type="scientific">marine sediment metagenome</name>
    <dbReference type="NCBI Taxonomy" id="412755"/>
    <lineage>
        <taxon>unclassified sequences</taxon>
        <taxon>metagenomes</taxon>
        <taxon>ecological metagenomes</taxon>
    </lineage>
</organism>